<organism evidence="1">
    <name type="scientific">Fervidicoccus fontis</name>
    <dbReference type="NCBI Taxonomy" id="683846"/>
    <lineage>
        <taxon>Archaea</taxon>
        <taxon>Thermoproteota</taxon>
        <taxon>Thermoprotei</taxon>
        <taxon>Fervidicoccales</taxon>
        <taxon>Fervidicoccaceae</taxon>
        <taxon>Fervidicoccus</taxon>
    </lineage>
</organism>
<dbReference type="EMBL" id="DTLS01000147">
    <property type="protein sequence ID" value="HGZ60558.1"/>
    <property type="molecule type" value="Genomic_DNA"/>
</dbReference>
<sequence>MTENKSEEKEEEEEKKASITIRGVDKELYEKFSRKAKELNMTVGAILNEAMRDFLSLVDTGLDAVQKVTDTAVTTIRAAIPPQDEYIVIKDIGEISLSASDLEKSEKKLMIVNVKKVIFSDDVTEEIFRKKIKSIKFADEVAFPKSVSSLTVAERCQMVKKLTQR</sequence>
<gene>
    <name evidence="1" type="ORF">ENW83_05090</name>
</gene>
<accession>A0A7J3SN03</accession>
<protein>
    <submittedName>
        <fullName evidence="1">Uncharacterized protein</fullName>
    </submittedName>
</protein>
<dbReference type="AlphaFoldDB" id="A0A7J3SN03"/>
<comment type="caution">
    <text evidence="1">The sequence shown here is derived from an EMBL/GenBank/DDBJ whole genome shotgun (WGS) entry which is preliminary data.</text>
</comment>
<reference evidence="1" key="1">
    <citation type="journal article" date="2020" name="mSystems">
        <title>Genome- and Community-Level Interaction Insights into Carbon Utilization and Element Cycling Functions of Hydrothermarchaeota in Hydrothermal Sediment.</title>
        <authorList>
            <person name="Zhou Z."/>
            <person name="Liu Y."/>
            <person name="Xu W."/>
            <person name="Pan J."/>
            <person name="Luo Z.H."/>
            <person name="Li M."/>
        </authorList>
    </citation>
    <scope>NUCLEOTIDE SEQUENCE [LARGE SCALE GENOMIC DNA]</scope>
    <source>
        <strain evidence="1">SpSt-885</strain>
    </source>
</reference>
<name>A0A7J3SN03_9CREN</name>
<proteinExistence type="predicted"/>
<evidence type="ECO:0000313" key="1">
    <source>
        <dbReference type="EMBL" id="HGZ60558.1"/>
    </source>
</evidence>